<reference evidence="1 2" key="1">
    <citation type="submission" date="2023-05" db="EMBL/GenBank/DDBJ databases">
        <title>B98-5 Cell Line De Novo Hybrid Assembly: An Optical Mapping Approach.</title>
        <authorList>
            <person name="Kananen K."/>
            <person name="Auerbach J.A."/>
            <person name="Kautto E."/>
            <person name="Blachly J.S."/>
        </authorList>
    </citation>
    <scope>NUCLEOTIDE SEQUENCE [LARGE SCALE GENOMIC DNA]</scope>
    <source>
        <strain evidence="1">B95-8</strain>
        <tissue evidence="1">Cell line</tissue>
    </source>
</reference>
<dbReference type="Proteomes" id="UP001266305">
    <property type="component" value="Unassembled WGS sequence"/>
</dbReference>
<feature type="non-terminal residue" evidence="1">
    <location>
        <position position="1"/>
    </location>
</feature>
<accession>A0ABQ9VYT6</accession>
<keyword evidence="2" id="KW-1185">Reference proteome</keyword>
<evidence type="ECO:0000313" key="2">
    <source>
        <dbReference type="Proteomes" id="UP001266305"/>
    </source>
</evidence>
<name>A0ABQ9VYT6_SAGOE</name>
<gene>
    <name evidence="1" type="ORF">P7K49_008810</name>
</gene>
<comment type="caution">
    <text evidence="1">The sequence shown here is derived from an EMBL/GenBank/DDBJ whole genome shotgun (WGS) entry which is preliminary data.</text>
</comment>
<dbReference type="EMBL" id="JASSZA010000004">
    <property type="protein sequence ID" value="KAK2114544.1"/>
    <property type="molecule type" value="Genomic_DNA"/>
</dbReference>
<evidence type="ECO:0000313" key="1">
    <source>
        <dbReference type="EMBL" id="KAK2114544.1"/>
    </source>
</evidence>
<sequence>RTFDCPLETRLSAWERNSRYQNTEGRFAALTFRPNASPITRARAKRLSEEAPKVS</sequence>
<organism evidence="1 2">
    <name type="scientific">Saguinus oedipus</name>
    <name type="common">Cotton-top tamarin</name>
    <name type="synonym">Oedipomidas oedipus</name>
    <dbReference type="NCBI Taxonomy" id="9490"/>
    <lineage>
        <taxon>Eukaryota</taxon>
        <taxon>Metazoa</taxon>
        <taxon>Chordata</taxon>
        <taxon>Craniata</taxon>
        <taxon>Vertebrata</taxon>
        <taxon>Euteleostomi</taxon>
        <taxon>Mammalia</taxon>
        <taxon>Eutheria</taxon>
        <taxon>Euarchontoglires</taxon>
        <taxon>Primates</taxon>
        <taxon>Haplorrhini</taxon>
        <taxon>Platyrrhini</taxon>
        <taxon>Cebidae</taxon>
        <taxon>Callitrichinae</taxon>
        <taxon>Saguinus</taxon>
    </lineage>
</organism>
<proteinExistence type="predicted"/>
<protein>
    <submittedName>
        <fullName evidence="1">Uncharacterized protein</fullName>
    </submittedName>
</protein>